<accession>A0A6U4KF53</accession>
<feature type="domain" description="EF-hand" evidence="3">
    <location>
        <begin position="110"/>
        <end position="145"/>
    </location>
</feature>
<dbReference type="InterPro" id="IPR002048">
    <property type="entry name" value="EF_hand_dom"/>
</dbReference>
<dbReference type="SUPFAM" id="SSF47473">
    <property type="entry name" value="EF-hand"/>
    <property type="match status" value="1"/>
</dbReference>
<dbReference type="GO" id="GO:0005509">
    <property type="term" value="F:calcium ion binding"/>
    <property type="evidence" value="ECO:0007669"/>
    <property type="project" value="InterPro"/>
</dbReference>
<dbReference type="Pfam" id="PF13499">
    <property type="entry name" value="EF-hand_7"/>
    <property type="match status" value="1"/>
</dbReference>
<evidence type="ECO:0000259" key="3">
    <source>
        <dbReference type="PROSITE" id="PS50222"/>
    </source>
</evidence>
<dbReference type="Gene3D" id="1.10.238.10">
    <property type="entry name" value="EF-hand"/>
    <property type="match status" value="2"/>
</dbReference>
<dbReference type="CDD" id="cd00051">
    <property type="entry name" value="EFh"/>
    <property type="match status" value="1"/>
</dbReference>
<feature type="domain" description="EF-hand" evidence="3">
    <location>
        <begin position="25"/>
        <end position="60"/>
    </location>
</feature>
<evidence type="ECO:0000256" key="2">
    <source>
        <dbReference type="SAM" id="MobiDB-lite"/>
    </source>
</evidence>
<dbReference type="PROSITE" id="PS50222">
    <property type="entry name" value="EF_HAND_2"/>
    <property type="match status" value="2"/>
</dbReference>
<dbReference type="PROSITE" id="PS00018">
    <property type="entry name" value="EF_HAND_1"/>
    <property type="match status" value="1"/>
</dbReference>
<evidence type="ECO:0000313" key="5">
    <source>
        <dbReference type="EMBL" id="CAD8949834.1"/>
    </source>
</evidence>
<dbReference type="EMBL" id="HBFX01007186">
    <property type="protein sequence ID" value="CAD8949834.1"/>
    <property type="molecule type" value="Transcribed_RNA"/>
</dbReference>
<feature type="compositionally biased region" description="Basic and acidic residues" evidence="2">
    <location>
        <begin position="208"/>
        <end position="217"/>
    </location>
</feature>
<gene>
    <name evidence="5" type="ORF">HAND00432_LOCUS4353</name>
    <name evidence="4" type="ORF">HAND1043_LOCUS21782</name>
</gene>
<dbReference type="SMART" id="SM00054">
    <property type="entry name" value="EFh"/>
    <property type="match status" value="3"/>
</dbReference>
<dbReference type="EMBL" id="HBFK01035992">
    <property type="protein sequence ID" value="CAD8755274.1"/>
    <property type="molecule type" value="Transcribed_RNA"/>
</dbReference>
<feature type="region of interest" description="Disordered" evidence="2">
    <location>
        <begin position="193"/>
        <end position="220"/>
    </location>
</feature>
<reference evidence="4" key="1">
    <citation type="submission" date="2021-01" db="EMBL/GenBank/DDBJ databases">
        <authorList>
            <person name="Corre E."/>
            <person name="Pelletier E."/>
            <person name="Niang G."/>
            <person name="Scheremetjew M."/>
            <person name="Finn R."/>
            <person name="Kale V."/>
            <person name="Holt S."/>
            <person name="Cochrane G."/>
            <person name="Meng A."/>
            <person name="Brown T."/>
            <person name="Cohen L."/>
        </authorList>
    </citation>
    <scope>NUCLEOTIDE SEQUENCE</scope>
    <source>
        <strain evidence="4">CCMP441</strain>
        <strain evidence="5">CCMP644</strain>
    </source>
</reference>
<dbReference type="AlphaFoldDB" id="A0A6U4KF53"/>
<evidence type="ECO:0000256" key="1">
    <source>
        <dbReference type="ARBA" id="ARBA00022837"/>
    </source>
</evidence>
<sequence length="233" mass="25716">MATAIIFAKNRECARRKALLERQKDHEKLVADVLKSWDKSHTGTLSYDELKAWLTSMNQGAPPSDAECMWVMRMAIDKTPGMDMVQDLTQAHVTPKYFGRAAQSWLAYQETKSEINAVFKKFDTDSSDSLDRAQLKQVLTALNDGGDPADEELDYVLKRADVIGSGNITKPELAMAISLWYTLEEQHNMERSSFLGTSSAPGGVQKEGSAKKMEPVPEGKVAPNKVCGACAVQ</sequence>
<proteinExistence type="predicted"/>
<evidence type="ECO:0000313" key="4">
    <source>
        <dbReference type="EMBL" id="CAD8755274.1"/>
    </source>
</evidence>
<keyword evidence="1" id="KW-0106">Calcium</keyword>
<organism evidence="4">
    <name type="scientific">Hemiselmis andersenii</name>
    <name type="common">Cryptophyte alga</name>
    <dbReference type="NCBI Taxonomy" id="464988"/>
    <lineage>
        <taxon>Eukaryota</taxon>
        <taxon>Cryptophyceae</taxon>
        <taxon>Cryptomonadales</taxon>
        <taxon>Hemiselmidaceae</taxon>
        <taxon>Hemiselmis</taxon>
    </lineage>
</organism>
<dbReference type="InterPro" id="IPR018247">
    <property type="entry name" value="EF_Hand_1_Ca_BS"/>
</dbReference>
<name>A0A6U4KF53_HEMAN</name>
<protein>
    <recommendedName>
        <fullName evidence="3">EF-hand domain-containing protein</fullName>
    </recommendedName>
</protein>
<dbReference type="InterPro" id="IPR011992">
    <property type="entry name" value="EF-hand-dom_pair"/>
</dbReference>